<name>A0ACB9ZYM4_CATRO</name>
<comment type="caution">
    <text evidence="1">The sequence shown here is derived from an EMBL/GenBank/DDBJ whole genome shotgun (WGS) entry which is preliminary data.</text>
</comment>
<organism evidence="1 2">
    <name type="scientific">Catharanthus roseus</name>
    <name type="common">Madagascar periwinkle</name>
    <name type="synonym">Vinca rosea</name>
    <dbReference type="NCBI Taxonomy" id="4058"/>
    <lineage>
        <taxon>Eukaryota</taxon>
        <taxon>Viridiplantae</taxon>
        <taxon>Streptophyta</taxon>
        <taxon>Embryophyta</taxon>
        <taxon>Tracheophyta</taxon>
        <taxon>Spermatophyta</taxon>
        <taxon>Magnoliopsida</taxon>
        <taxon>eudicotyledons</taxon>
        <taxon>Gunneridae</taxon>
        <taxon>Pentapetalae</taxon>
        <taxon>asterids</taxon>
        <taxon>lamiids</taxon>
        <taxon>Gentianales</taxon>
        <taxon>Apocynaceae</taxon>
        <taxon>Rauvolfioideae</taxon>
        <taxon>Vinceae</taxon>
        <taxon>Catharanthinae</taxon>
        <taxon>Catharanthus</taxon>
    </lineage>
</organism>
<evidence type="ECO:0000313" key="1">
    <source>
        <dbReference type="EMBL" id="KAI5653421.1"/>
    </source>
</evidence>
<dbReference type="EMBL" id="CM044707">
    <property type="protein sequence ID" value="KAI5653421.1"/>
    <property type="molecule type" value="Genomic_DNA"/>
</dbReference>
<protein>
    <submittedName>
        <fullName evidence="1">Uncharacterized protein</fullName>
    </submittedName>
</protein>
<evidence type="ECO:0000313" key="2">
    <source>
        <dbReference type="Proteomes" id="UP001060085"/>
    </source>
</evidence>
<reference evidence="2" key="1">
    <citation type="journal article" date="2023" name="Nat. Plants">
        <title>Single-cell RNA sequencing provides a high-resolution roadmap for understanding the multicellular compartmentation of specialized metabolism.</title>
        <authorList>
            <person name="Sun S."/>
            <person name="Shen X."/>
            <person name="Li Y."/>
            <person name="Li Y."/>
            <person name="Wang S."/>
            <person name="Li R."/>
            <person name="Zhang H."/>
            <person name="Shen G."/>
            <person name="Guo B."/>
            <person name="Wei J."/>
            <person name="Xu J."/>
            <person name="St-Pierre B."/>
            <person name="Chen S."/>
            <person name="Sun C."/>
        </authorList>
    </citation>
    <scope>NUCLEOTIDE SEQUENCE [LARGE SCALE GENOMIC DNA]</scope>
</reference>
<accession>A0ACB9ZYM4</accession>
<gene>
    <name evidence="1" type="ORF">M9H77_30608</name>
</gene>
<keyword evidence="2" id="KW-1185">Reference proteome</keyword>
<sequence>MLMKLTFSLLVNLYVCRILKIQARMKMESLPATSRFILRKLRVEDKGRSMEKELGAIFEELSISLSHIPSLMCYEVSLMQLELFLEYYLSHVSIYGDLYAISFCSGLFLLVPYLSKCLSSHVFLEDSLSHSGSMFDPSYYDLGVMNNASIESIVVGFGLNCALFDILHDNCLGKFVENVGYVFSFLDTFMENYSDFVSLNQLMSFVSGKV</sequence>
<dbReference type="Proteomes" id="UP001060085">
    <property type="component" value="Linkage Group LG07"/>
</dbReference>
<proteinExistence type="predicted"/>